<evidence type="ECO:0000313" key="1">
    <source>
        <dbReference type="EMBL" id="MBD7960628.1"/>
    </source>
</evidence>
<gene>
    <name evidence="1" type="ORF">H9646_09020</name>
</gene>
<comment type="caution">
    <text evidence="1">The sequence shown here is derived from an EMBL/GenBank/DDBJ whole genome shotgun (WGS) entry which is preliminary data.</text>
</comment>
<accession>A0ABR8SAY8</accession>
<dbReference type="EMBL" id="JACSQK010000004">
    <property type="protein sequence ID" value="MBD7960628.1"/>
    <property type="molecule type" value="Genomic_DNA"/>
</dbReference>
<protein>
    <submittedName>
        <fullName evidence="1">Uncharacterized protein</fullName>
    </submittedName>
</protein>
<keyword evidence="2" id="KW-1185">Reference proteome</keyword>
<sequence>MYLYRTPKALLELAPGQRQLGLRERSVLLLAENTPASTLHAMYHGQGQALVQQLLNDGYLQHHTAHSQCEPCPAGPDNVSLAGVRMHLFDLCERLFANRLHDTCAHLRHLLREARDADSMLHASEQLLQAVHRHAGLERAEVLRRQLALMLPERSLENGDESALS</sequence>
<name>A0ABR8SAY8_9BURK</name>
<evidence type="ECO:0000313" key="2">
    <source>
        <dbReference type="Proteomes" id="UP000634919"/>
    </source>
</evidence>
<dbReference type="Proteomes" id="UP000634919">
    <property type="component" value="Unassembled WGS sequence"/>
</dbReference>
<reference evidence="1 2" key="1">
    <citation type="submission" date="2020-08" db="EMBL/GenBank/DDBJ databases">
        <title>A Genomic Blueprint of the Chicken Gut Microbiome.</title>
        <authorList>
            <person name="Gilroy R."/>
            <person name="Ravi A."/>
            <person name="Getino M."/>
            <person name="Pursley I."/>
            <person name="Horton D.L."/>
            <person name="Alikhan N.-F."/>
            <person name="Baker D."/>
            <person name="Gharbi K."/>
            <person name="Hall N."/>
            <person name="Watson M."/>
            <person name="Adriaenssens E.M."/>
            <person name="Foster-Nyarko E."/>
            <person name="Jarju S."/>
            <person name="Secka A."/>
            <person name="Antonio M."/>
            <person name="Oren A."/>
            <person name="Chaudhuri R."/>
            <person name="La Ragione R.M."/>
            <person name="Hildebrand F."/>
            <person name="Pallen M.J."/>
        </authorList>
    </citation>
    <scope>NUCLEOTIDE SEQUENCE [LARGE SCALE GENOMIC DNA]</scope>
    <source>
        <strain evidence="1 2">Sa2CVA6</strain>
    </source>
</reference>
<proteinExistence type="predicted"/>
<organism evidence="1 2">
    <name type="scientific">Comamonas avium</name>
    <dbReference type="NCBI Taxonomy" id="2762231"/>
    <lineage>
        <taxon>Bacteria</taxon>
        <taxon>Pseudomonadati</taxon>
        <taxon>Pseudomonadota</taxon>
        <taxon>Betaproteobacteria</taxon>
        <taxon>Burkholderiales</taxon>
        <taxon>Comamonadaceae</taxon>
        <taxon>Comamonas</taxon>
    </lineage>
</organism>
<dbReference type="RefSeq" id="WP_191723031.1">
    <property type="nucleotide sequence ID" value="NZ_JACSQK010000004.1"/>
</dbReference>